<keyword evidence="2" id="KW-0472">Membrane</keyword>
<feature type="transmembrane region" description="Helical" evidence="2">
    <location>
        <begin position="419"/>
        <end position="442"/>
    </location>
</feature>
<name>A0A8K1YQR0_9TOMB</name>
<evidence type="ECO:0000313" key="4">
    <source>
        <dbReference type="EMBL" id="UDL14005.1"/>
    </source>
</evidence>
<dbReference type="EMBL" id="OK491504">
    <property type="protein sequence ID" value="UDL14005.1"/>
    <property type="molecule type" value="Genomic_RNA"/>
</dbReference>
<accession>A0A8K1YQR0</accession>
<organism evidence="4">
    <name type="scientific">Xiangshan tombus-like virus</name>
    <dbReference type="NCBI Taxonomy" id="2886240"/>
    <lineage>
        <taxon>Viruses</taxon>
        <taxon>Riboviria</taxon>
        <taxon>Orthornavirae</taxon>
        <taxon>Kitrinoviricota</taxon>
        <taxon>Tolucaviricetes</taxon>
        <taxon>Tolivirales</taxon>
        <taxon>Tombusviridae</taxon>
    </lineage>
</organism>
<feature type="domain" description="Putative virion glycoprotein N-terminal" evidence="3">
    <location>
        <begin position="221"/>
        <end position="270"/>
    </location>
</feature>
<reference evidence="4" key="1">
    <citation type="submission" date="2021-09" db="EMBL/GenBank/DDBJ databases">
        <authorList>
            <person name="Li N.N."/>
        </authorList>
    </citation>
    <scope>NUCLEOTIDE SEQUENCE</scope>
    <source>
        <strain evidence="4">Novel_28</strain>
    </source>
</reference>
<evidence type="ECO:0000256" key="1">
    <source>
        <dbReference type="SAM" id="MobiDB-lite"/>
    </source>
</evidence>
<evidence type="ECO:0000256" key="2">
    <source>
        <dbReference type="SAM" id="Phobius"/>
    </source>
</evidence>
<keyword evidence="2" id="KW-0812">Transmembrane</keyword>
<dbReference type="Pfam" id="PF16506">
    <property type="entry name" value="DiSB-ORF2_chro"/>
    <property type="match status" value="1"/>
</dbReference>
<protein>
    <recommendedName>
        <fullName evidence="3">Putative virion glycoprotein N-terminal domain-containing protein</fullName>
    </recommendedName>
</protein>
<feature type="region of interest" description="Disordered" evidence="1">
    <location>
        <begin position="65"/>
        <end position="93"/>
    </location>
</feature>
<feature type="transmembrane region" description="Helical" evidence="2">
    <location>
        <begin position="480"/>
        <end position="498"/>
    </location>
</feature>
<proteinExistence type="predicted"/>
<feature type="transmembrane region" description="Helical" evidence="2">
    <location>
        <begin position="454"/>
        <end position="474"/>
    </location>
</feature>
<dbReference type="InterPro" id="IPR032433">
    <property type="entry name" value="DiSB-ORF2_chro"/>
</dbReference>
<evidence type="ECO:0000259" key="3">
    <source>
        <dbReference type="Pfam" id="PF16506"/>
    </source>
</evidence>
<keyword evidence="2" id="KW-1133">Transmembrane helix</keyword>
<sequence length="499" mass="56023">MDHGSKNEKNTRETSTSCVWRTSQQFCPHNIKHNLHYTDHWLSNRIREEDRIDCSTSQNIDQVAHDSDRRMGEIQPNKSSRHHVLGNNSDSRSTVSNCNEYGDFDLRRSVCITGPRNSNPGRVHRTRTTISLGGAYTFHQDTRQYISTVHLLICIWVMGYHTLGIIASQVKPHGDMPFSRRHEMEIHHSTTETQLCSTKTNTTFYMSEMIVSSTPIDTTQCIQVVTTGALSNTKCTLPTYCGSIVYSTIQSTWWGKRVGVCIGMGQKPITLRTGTKVQVPKGWNMLTKKSTSGRRTPKSGTITMELLWHPVTGWKSVHADHLNAYPMLNLTSRDFVVPHLQTIQGKHCIIQARGSECPIMARVKNPNKAEVWEQGTENTGFEGSISLGHYRCWSGSTGLVENDMTQNLVCLATYSTTSFWGSFADGIASVASEVFITVIMAVSDLAKYLIIEAAWAITIVIDIPTFAVALILSRKLYNDLYQNVIIALIISIILKRYIT</sequence>